<keyword evidence="6 8" id="KW-0067">ATP-binding</keyword>
<dbReference type="EC" id="6.3.2.1" evidence="8"/>
<evidence type="ECO:0000256" key="6">
    <source>
        <dbReference type="ARBA" id="ARBA00022840"/>
    </source>
</evidence>
<evidence type="ECO:0000313" key="9">
    <source>
        <dbReference type="EMBL" id="SPF36341.1"/>
    </source>
</evidence>
<evidence type="ECO:0000256" key="4">
    <source>
        <dbReference type="ARBA" id="ARBA00022655"/>
    </source>
</evidence>
<dbReference type="PANTHER" id="PTHR21299:SF1">
    <property type="entry name" value="PANTOATE--BETA-ALANINE LIGASE"/>
    <property type="match status" value="1"/>
</dbReference>
<dbReference type="FunFam" id="3.30.1300.10:FF:000001">
    <property type="entry name" value="Pantothenate synthetase"/>
    <property type="match status" value="1"/>
</dbReference>
<dbReference type="HAMAP" id="MF_00158">
    <property type="entry name" value="PanC"/>
    <property type="match status" value="1"/>
</dbReference>
<keyword evidence="8" id="KW-0963">Cytoplasm</keyword>
<dbReference type="InterPro" id="IPR004821">
    <property type="entry name" value="Cyt_trans-like"/>
</dbReference>
<dbReference type="NCBIfam" id="TIGR00018">
    <property type="entry name" value="panC"/>
    <property type="match status" value="1"/>
</dbReference>
<name>A0A2U3K9J4_9FIRM</name>
<feature type="binding site" evidence="8">
    <location>
        <begin position="87"/>
        <end position="94"/>
    </location>
    <ligand>
        <name>ATP</name>
        <dbReference type="ChEBI" id="CHEBI:30616"/>
    </ligand>
</feature>
<comment type="subcellular location">
    <subcellularLocation>
        <location evidence="8">Cytoplasm</location>
    </subcellularLocation>
</comment>
<evidence type="ECO:0000313" key="10">
    <source>
        <dbReference type="Proteomes" id="UP000238916"/>
    </source>
</evidence>
<evidence type="ECO:0000256" key="3">
    <source>
        <dbReference type="ARBA" id="ARBA00022598"/>
    </source>
</evidence>
<feature type="binding site" evidence="8">
    <location>
        <position position="210"/>
    </location>
    <ligand>
        <name>(R)-pantoate</name>
        <dbReference type="ChEBI" id="CHEBI:15980"/>
    </ligand>
</feature>
<dbReference type="GO" id="GO:0005524">
    <property type="term" value="F:ATP binding"/>
    <property type="evidence" value="ECO:0007669"/>
    <property type="project" value="UniProtKB-KW"/>
</dbReference>
<dbReference type="UniPathway" id="UPA00028">
    <property type="reaction ID" value="UER00005"/>
</dbReference>
<feature type="binding site" evidence="8">
    <location>
        <begin position="204"/>
        <end position="207"/>
    </location>
    <ligand>
        <name>ATP</name>
        <dbReference type="ChEBI" id="CHEBI:30616"/>
    </ligand>
</feature>
<dbReference type="Proteomes" id="UP000238916">
    <property type="component" value="Unassembled WGS sequence"/>
</dbReference>
<evidence type="ECO:0000256" key="2">
    <source>
        <dbReference type="ARBA" id="ARBA00009256"/>
    </source>
</evidence>
<dbReference type="SUPFAM" id="SSF52374">
    <property type="entry name" value="Nucleotidylyl transferase"/>
    <property type="match status" value="1"/>
</dbReference>
<feature type="binding site" evidence="8">
    <location>
        <position position="118"/>
    </location>
    <ligand>
        <name>(R)-pantoate</name>
        <dbReference type="ChEBI" id="CHEBI:15980"/>
    </ligand>
</feature>
<keyword evidence="5 8" id="KW-0547">Nucleotide-binding</keyword>
<keyword evidence="4 8" id="KW-0566">Pantothenate biosynthesis</keyword>
<dbReference type="InterPro" id="IPR014729">
    <property type="entry name" value="Rossmann-like_a/b/a_fold"/>
</dbReference>
<dbReference type="CDD" id="cd00560">
    <property type="entry name" value="PanC"/>
    <property type="match status" value="1"/>
</dbReference>
<feature type="binding site" evidence="8">
    <location>
        <begin position="241"/>
        <end position="244"/>
    </location>
    <ligand>
        <name>ATP</name>
        <dbReference type="ChEBI" id="CHEBI:30616"/>
    </ligand>
</feature>
<comment type="catalytic activity">
    <reaction evidence="7 8">
        <text>(R)-pantoate + beta-alanine + ATP = (R)-pantothenate + AMP + diphosphate + H(+)</text>
        <dbReference type="Rhea" id="RHEA:10912"/>
        <dbReference type="ChEBI" id="CHEBI:15378"/>
        <dbReference type="ChEBI" id="CHEBI:15980"/>
        <dbReference type="ChEBI" id="CHEBI:29032"/>
        <dbReference type="ChEBI" id="CHEBI:30616"/>
        <dbReference type="ChEBI" id="CHEBI:33019"/>
        <dbReference type="ChEBI" id="CHEBI:57966"/>
        <dbReference type="ChEBI" id="CHEBI:456215"/>
        <dbReference type="EC" id="6.3.2.1"/>
    </reaction>
</comment>
<comment type="subunit">
    <text evidence="8">Homodimer.</text>
</comment>
<dbReference type="GO" id="GO:0015940">
    <property type="term" value="P:pantothenate biosynthetic process"/>
    <property type="evidence" value="ECO:0007669"/>
    <property type="project" value="UniProtKB-UniRule"/>
</dbReference>
<dbReference type="PANTHER" id="PTHR21299">
    <property type="entry name" value="CYTIDYLATE KINASE/PANTOATE-BETA-ALANINE LIGASE"/>
    <property type="match status" value="1"/>
</dbReference>
<feature type="binding site" evidence="8">
    <location>
        <position position="233"/>
    </location>
    <ligand>
        <name>ATP</name>
        <dbReference type="ChEBI" id="CHEBI:30616"/>
    </ligand>
</feature>
<gene>
    <name evidence="8 9" type="primary">panC</name>
    <name evidence="9" type="ORF">SBF1_160001</name>
</gene>
<dbReference type="EMBL" id="OMOF01000068">
    <property type="protein sequence ID" value="SPF36341.1"/>
    <property type="molecule type" value="Genomic_DNA"/>
</dbReference>
<dbReference type="GO" id="GO:0005829">
    <property type="term" value="C:cytosol"/>
    <property type="evidence" value="ECO:0007669"/>
    <property type="project" value="TreeGrafter"/>
</dbReference>
<dbReference type="Gene3D" id="3.40.50.620">
    <property type="entry name" value="HUPs"/>
    <property type="match status" value="1"/>
</dbReference>
<dbReference type="GO" id="GO:0004592">
    <property type="term" value="F:pantoate-beta-alanine ligase activity"/>
    <property type="evidence" value="ECO:0007669"/>
    <property type="project" value="UniProtKB-UniRule"/>
</dbReference>
<protein>
    <recommendedName>
        <fullName evidence="8">Pantothenate synthetase</fullName>
        <shortName evidence="8">PS</shortName>
        <ecNumber evidence="8">6.3.2.1</ecNumber>
    </recommendedName>
    <alternativeName>
        <fullName evidence="8">Pantoate--beta-alanine ligase</fullName>
    </alternativeName>
    <alternativeName>
        <fullName evidence="8">Pantoate-activating enzyme</fullName>
    </alternativeName>
</protein>
<feature type="binding site" evidence="8">
    <location>
        <position position="118"/>
    </location>
    <ligand>
        <name>beta-alanine</name>
        <dbReference type="ChEBI" id="CHEBI:57966"/>
    </ligand>
</feature>
<accession>A0A2U3K9J4</accession>
<proteinExistence type="inferred from homology"/>
<comment type="function">
    <text evidence="8">Catalyzes the condensation of pantoate with beta-alanine in an ATP-dependent reaction via a pantoyl-adenylate intermediate.</text>
</comment>
<reference evidence="10" key="1">
    <citation type="submission" date="2018-02" db="EMBL/GenBank/DDBJ databases">
        <authorList>
            <person name="Hausmann B."/>
        </authorList>
    </citation>
    <scope>NUCLEOTIDE SEQUENCE [LARGE SCALE GENOMIC DNA]</scope>
    <source>
        <strain evidence="10">Peat soil MAG SbF1</strain>
    </source>
</reference>
<evidence type="ECO:0000256" key="5">
    <source>
        <dbReference type="ARBA" id="ARBA00022741"/>
    </source>
</evidence>
<evidence type="ECO:0000256" key="8">
    <source>
        <dbReference type="HAMAP-Rule" id="MF_00158"/>
    </source>
</evidence>
<evidence type="ECO:0000256" key="1">
    <source>
        <dbReference type="ARBA" id="ARBA00004990"/>
    </source>
</evidence>
<dbReference type="InterPro" id="IPR042176">
    <property type="entry name" value="Pantoate_ligase_C"/>
</dbReference>
<organism evidence="9 10">
    <name type="scientific">Candidatus Desulfosporosinus infrequens</name>
    <dbReference type="NCBI Taxonomy" id="2043169"/>
    <lineage>
        <taxon>Bacteria</taxon>
        <taxon>Bacillati</taxon>
        <taxon>Bacillota</taxon>
        <taxon>Clostridia</taxon>
        <taxon>Eubacteriales</taxon>
        <taxon>Desulfitobacteriaceae</taxon>
        <taxon>Desulfosporosinus</taxon>
    </lineage>
</organism>
<comment type="miscellaneous">
    <text evidence="8">The reaction proceeds by a bi uni uni bi ping pong mechanism.</text>
</comment>
<dbReference type="Pfam" id="PF02569">
    <property type="entry name" value="Pantoate_ligase"/>
    <property type="match status" value="1"/>
</dbReference>
<dbReference type="Gene3D" id="3.30.1300.10">
    <property type="entry name" value="Pantoate-beta-alanine ligase, C-terminal domain"/>
    <property type="match status" value="1"/>
</dbReference>
<sequence length="348" mass="39778">MSEGSFIKKELYAKVKLVELIKRINTRYRYKDIELWILGSKVEPWTSSIDLGRVEIDLKRTSHISELREILAIERSRGRKIALIPTMGYLHQGHLALVERAKQTGAFTVLSIFVNPLQFGPHEDYSSYPRDLERDAHLAEVAGVDVLFHPTSEEMYPWPMVTYVEVCQLDRVLCGAKRPGHFRGVATVVSKLFHIVQPDSAFFGQKDYQQYLIIQRMVRDLNLPIEVCPVPIVREQDGLALSSRNVFLTAEQRQEALILSQSLDEAEKILRAGERSARLLETHLREKISRGSQGMIDYVEIRDAQDLSEVINIERPVLVALAVRFGSTRLIDNKVLEVESLVENDDEI</sequence>
<comment type="similarity">
    <text evidence="2 8">Belongs to the pantothenate synthetase family.</text>
</comment>
<feature type="active site" description="Proton donor" evidence="8">
    <location>
        <position position="94"/>
    </location>
</feature>
<dbReference type="InterPro" id="IPR003721">
    <property type="entry name" value="Pantoate_ligase"/>
</dbReference>
<keyword evidence="3 8" id="KW-0436">Ligase</keyword>
<dbReference type="FunFam" id="3.40.50.620:FF:000013">
    <property type="entry name" value="Pantothenate synthetase"/>
    <property type="match status" value="1"/>
</dbReference>
<dbReference type="AlphaFoldDB" id="A0A2U3K9J4"/>
<comment type="pathway">
    <text evidence="1 8">Cofactor biosynthesis; (R)-pantothenate biosynthesis; (R)-pantothenate from (R)-pantoate and beta-alanine: step 1/1.</text>
</comment>
<evidence type="ECO:0000256" key="7">
    <source>
        <dbReference type="ARBA" id="ARBA00048258"/>
    </source>
</evidence>
<dbReference type="NCBIfam" id="TIGR00125">
    <property type="entry name" value="cyt_tran_rel"/>
    <property type="match status" value="1"/>
</dbReference>